<sequence>MCNTTIFVKLHHIGIVVGNIKQSIGELKNYLNFETTSTIMPVGSQKVNICLLKIGDPFLELIEPASPDSAISEFARSGGGIHHLCFEVKDIEVELESFAKKGATILVNPVRGFDERRIAFVDLNTKNTKCGLVELLEMR</sequence>
<protein>
    <submittedName>
        <fullName evidence="3">Putative methylmalonyl-CoA epimerase</fullName>
    </submittedName>
</protein>
<dbReference type="EMBL" id="LT841358">
    <property type="protein sequence ID" value="SMH70538.1"/>
    <property type="molecule type" value="Genomic_DNA"/>
</dbReference>
<dbReference type="Pfam" id="PF13669">
    <property type="entry name" value="Glyoxalase_4"/>
    <property type="match status" value="1"/>
</dbReference>
<feature type="domain" description="VOC" evidence="2">
    <location>
        <begin position="9"/>
        <end position="135"/>
    </location>
</feature>
<gene>
    <name evidence="3" type="ORF">NCS_10345</name>
</gene>
<organism evidence="3 4">
    <name type="scientific">Candidatus Nitrosotalea okcheonensis</name>
    <dbReference type="NCBI Taxonomy" id="1903276"/>
    <lineage>
        <taxon>Archaea</taxon>
        <taxon>Nitrososphaerota</taxon>
        <taxon>Nitrososphaeria</taxon>
        <taxon>Nitrosotaleales</taxon>
        <taxon>Nitrosotaleaceae</taxon>
        <taxon>Nitrosotalea</taxon>
    </lineage>
</organism>
<reference evidence="4" key="1">
    <citation type="submission" date="2017-03" db="EMBL/GenBank/DDBJ databases">
        <authorList>
            <person name="Herbold C."/>
        </authorList>
    </citation>
    <scope>NUCLEOTIDE SEQUENCE [LARGE SCALE GENOMIC DNA]</scope>
</reference>
<dbReference type="PANTHER" id="PTHR43048:SF3">
    <property type="entry name" value="METHYLMALONYL-COA EPIMERASE, MITOCHONDRIAL"/>
    <property type="match status" value="1"/>
</dbReference>
<dbReference type="PROSITE" id="PS51819">
    <property type="entry name" value="VOC"/>
    <property type="match status" value="1"/>
</dbReference>
<dbReference type="SUPFAM" id="SSF54593">
    <property type="entry name" value="Glyoxalase/Bleomycin resistance protein/Dihydroxybiphenyl dioxygenase"/>
    <property type="match status" value="1"/>
</dbReference>
<accession>A0A2H1FCP6</accession>
<keyword evidence="1" id="KW-0479">Metal-binding</keyword>
<dbReference type="InterPro" id="IPR051785">
    <property type="entry name" value="MMCE/EMCE_epimerase"/>
</dbReference>
<keyword evidence="4" id="KW-1185">Reference proteome</keyword>
<dbReference type="InterPro" id="IPR037523">
    <property type="entry name" value="VOC_core"/>
</dbReference>
<dbReference type="InterPro" id="IPR029068">
    <property type="entry name" value="Glyas_Bleomycin-R_OHBP_Dase"/>
</dbReference>
<evidence type="ECO:0000256" key="1">
    <source>
        <dbReference type="ARBA" id="ARBA00022723"/>
    </source>
</evidence>
<dbReference type="GO" id="GO:0046872">
    <property type="term" value="F:metal ion binding"/>
    <property type="evidence" value="ECO:0007669"/>
    <property type="project" value="UniProtKB-KW"/>
</dbReference>
<proteinExistence type="predicted"/>
<dbReference type="Proteomes" id="UP000230607">
    <property type="component" value="Chromosome 1"/>
</dbReference>
<dbReference type="Gene3D" id="3.10.180.10">
    <property type="entry name" value="2,3-Dihydroxybiphenyl 1,2-Dioxygenase, domain 1"/>
    <property type="match status" value="1"/>
</dbReference>
<evidence type="ECO:0000313" key="3">
    <source>
        <dbReference type="EMBL" id="SMH70538.1"/>
    </source>
</evidence>
<name>A0A2H1FCP6_9ARCH</name>
<dbReference type="AlphaFoldDB" id="A0A2H1FCP6"/>
<dbReference type="GO" id="GO:0046491">
    <property type="term" value="P:L-methylmalonyl-CoA metabolic process"/>
    <property type="evidence" value="ECO:0007669"/>
    <property type="project" value="TreeGrafter"/>
</dbReference>
<dbReference type="PANTHER" id="PTHR43048">
    <property type="entry name" value="METHYLMALONYL-COA EPIMERASE"/>
    <property type="match status" value="1"/>
</dbReference>
<evidence type="ECO:0000313" key="4">
    <source>
        <dbReference type="Proteomes" id="UP000230607"/>
    </source>
</evidence>
<evidence type="ECO:0000259" key="2">
    <source>
        <dbReference type="PROSITE" id="PS51819"/>
    </source>
</evidence>
<dbReference type="GO" id="GO:0004493">
    <property type="term" value="F:methylmalonyl-CoA epimerase activity"/>
    <property type="evidence" value="ECO:0007669"/>
    <property type="project" value="TreeGrafter"/>
</dbReference>